<evidence type="ECO:0000313" key="6">
    <source>
        <dbReference type="EMBL" id="MCY0389216.1"/>
    </source>
</evidence>
<gene>
    <name evidence="6" type="ORF">OVY01_18885</name>
</gene>
<dbReference type="PROSITE" id="PS51006">
    <property type="entry name" value="PABS_2"/>
    <property type="match status" value="1"/>
</dbReference>
<dbReference type="InterPro" id="IPR030374">
    <property type="entry name" value="PABS"/>
</dbReference>
<protein>
    <submittedName>
        <fullName evidence="6">Methyltransferase domain-containing protein</fullName>
    </submittedName>
</protein>
<dbReference type="SUPFAM" id="SSF53335">
    <property type="entry name" value="S-adenosyl-L-methionine-dependent methyltransferases"/>
    <property type="match status" value="1"/>
</dbReference>
<proteinExistence type="inferred from homology"/>
<dbReference type="Proteomes" id="UP001082899">
    <property type="component" value="Unassembled WGS sequence"/>
</dbReference>
<evidence type="ECO:0000256" key="2">
    <source>
        <dbReference type="ARBA" id="ARBA00022679"/>
    </source>
</evidence>
<keyword evidence="7" id="KW-1185">Reference proteome</keyword>
<dbReference type="GO" id="GO:0032259">
    <property type="term" value="P:methylation"/>
    <property type="evidence" value="ECO:0007669"/>
    <property type="project" value="UniProtKB-KW"/>
</dbReference>
<keyword evidence="6" id="KW-0489">Methyltransferase</keyword>
<feature type="active site" description="Proton acceptor" evidence="4">
    <location>
        <position position="87"/>
    </location>
</feature>
<keyword evidence="2 4" id="KW-0808">Transferase</keyword>
<accession>A0ABT3ZRP5</accession>
<dbReference type="PANTHER" id="PTHR43317">
    <property type="entry name" value="THERMOSPERMINE SYNTHASE ACAULIS5"/>
    <property type="match status" value="1"/>
</dbReference>
<dbReference type="InterPro" id="IPR029063">
    <property type="entry name" value="SAM-dependent_MTases_sf"/>
</dbReference>
<dbReference type="RefSeq" id="WP_267849119.1">
    <property type="nucleotide sequence ID" value="NZ_JAPMXC010000010.1"/>
</dbReference>
<dbReference type="CDD" id="cd02440">
    <property type="entry name" value="AdoMet_MTases"/>
    <property type="match status" value="1"/>
</dbReference>
<sequence>MLQPLVFFASPREVLLIGLGGGRQAKFLHRHFPSVNIVAVEIDPVVVDPARSHFQLPGDDERLRVVVQDAAACVHEDDGSCDLIVSDGFMEGDQVVAAFHTPDFYKARHRKLSPDGIMTVNVFRPSSDWASANGTAFDTARCRWRCPRRRRLRSAHRTTPCRDRSHGPAGRAGMLIQIKKARWRSR</sequence>
<feature type="domain" description="PABS" evidence="5">
    <location>
        <begin position="1"/>
        <end position="171"/>
    </location>
</feature>
<name>A0ABT3ZRP5_9BURK</name>
<dbReference type="EMBL" id="JAPMXC010000010">
    <property type="protein sequence ID" value="MCY0389216.1"/>
    <property type="molecule type" value="Genomic_DNA"/>
</dbReference>
<dbReference type="Gene3D" id="3.40.50.150">
    <property type="entry name" value="Vaccinia Virus protein VP39"/>
    <property type="match status" value="1"/>
</dbReference>
<dbReference type="Pfam" id="PF01564">
    <property type="entry name" value="Spermine_synth"/>
    <property type="match status" value="1"/>
</dbReference>
<reference evidence="6" key="1">
    <citation type="submission" date="2022-11" db="EMBL/GenBank/DDBJ databases">
        <title>Robbsia betulipollinis sp. nov., isolated from pollen of birch (Betula pendula).</title>
        <authorList>
            <person name="Shi H."/>
            <person name="Ambika Manirajan B."/>
            <person name="Ratering S."/>
            <person name="Geissler-Plaum R."/>
            <person name="Schnell S."/>
        </authorList>
    </citation>
    <scope>NUCLEOTIDE SEQUENCE</scope>
    <source>
        <strain evidence="6">Bb-Pol-6</strain>
    </source>
</reference>
<evidence type="ECO:0000313" key="7">
    <source>
        <dbReference type="Proteomes" id="UP001082899"/>
    </source>
</evidence>
<comment type="similarity">
    <text evidence="1">Belongs to the spermidine/spermine synthase family.</text>
</comment>
<comment type="caution">
    <text evidence="6">The sequence shown here is derived from an EMBL/GenBank/DDBJ whole genome shotgun (WGS) entry which is preliminary data.</text>
</comment>
<dbReference type="PANTHER" id="PTHR43317:SF1">
    <property type="entry name" value="THERMOSPERMINE SYNTHASE ACAULIS5"/>
    <property type="match status" value="1"/>
</dbReference>
<evidence type="ECO:0000256" key="1">
    <source>
        <dbReference type="ARBA" id="ARBA00007867"/>
    </source>
</evidence>
<dbReference type="GO" id="GO:0008168">
    <property type="term" value="F:methyltransferase activity"/>
    <property type="evidence" value="ECO:0007669"/>
    <property type="project" value="UniProtKB-KW"/>
</dbReference>
<evidence type="ECO:0000259" key="5">
    <source>
        <dbReference type="PROSITE" id="PS51006"/>
    </source>
</evidence>
<evidence type="ECO:0000256" key="4">
    <source>
        <dbReference type="PROSITE-ProRule" id="PRU00354"/>
    </source>
</evidence>
<keyword evidence="3 4" id="KW-0620">Polyamine biosynthesis</keyword>
<organism evidence="6 7">
    <name type="scientific">Robbsia betulipollinis</name>
    <dbReference type="NCBI Taxonomy" id="2981849"/>
    <lineage>
        <taxon>Bacteria</taxon>
        <taxon>Pseudomonadati</taxon>
        <taxon>Pseudomonadota</taxon>
        <taxon>Betaproteobacteria</taxon>
        <taxon>Burkholderiales</taxon>
        <taxon>Burkholderiaceae</taxon>
        <taxon>Robbsia</taxon>
    </lineage>
</organism>
<evidence type="ECO:0000256" key="3">
    <source>
        <dbReference type="ARBA" id="ARBA00023115"/>
    </source>
</evidence>